<dbReference type="InParanoid" id="A0A7J8FS44"/>
<keyword evidence="3" id="KW-1185">Reference proteome</keyword>
<dbReference type="Proteomes" id="UP000550707">
    <property type="component" value="Unassembled WGS sequence"/>
</dbReference>
<feature type="region of interest" description="Disordered" evidence="1">
    <location>
        <begin position="1"/>
        <end position="37"/>
    </location>
</feature>
<reference evidence="2 3" key="1">
    <citation type="journal article" date="2020" name="Nature">
        <title>Six reference-quality genomes reveal evolution of bat adaptations.</title>
        <authorList>
            <person name="Jebb D."/>
            <person name="Huang Z."/>
            <person name="Pippel M."/>
            <person name="Hughes G.M."/>
            <person name="Lavrichenko K."/>
            <person name="Devanna P."/>
            <person name="Winkler S."/>
            <person name="Jermiin L.S."/>
            <person name="Skirmuntt E.C."/>
            <person name="Katzourakis A."/>
            <person name="Burkitt-Gray L."/>
            <person name="Ray D.A."/>
            <person name="Sullivan K.A.M."/>
            <person name="Roscito J.G."/>
            <person name="Kirilenko B.M."/>
            <person name="Davalos L.M."/>
            <person name="Corthals A.P."/>
            <person name="Power M.L."/>
            <person name="Jones G."/>
            <person name="Ransome R.D."/>
            <person name="Dechmann D.K.N."/>
            <person name="Locatelli A.G."/>
            <person name="Puechmaille S.J."/>
            <person name="Fedrigo O."/>
            <person name="Jarvis E.D."/>
            <person name="Hiller M."/>
            <person name="Vernes S.C."/>
            <person name="Myers E.W."/>
            <person name="Teeling E.C."/>
        </authorList>
    </citation>
    <scope>NUCLEOTIDE SEQUENCE [LARGE SCALE GENOMIC DNA]</scope>
    <source>
        <strain evidence="2">MMolMol1</strain>
        <tissue evidence="2">Muscle</tissue>
    </source>
</reference>
<gene>
    <name evidence="2" type="ORF">HJG59_008449</name>
</gene>
<evidence type="ECO:0000313" key="2">
    <source>
        <dbReference type="EMBL" id="KAF6450593.1"/>
    </source>
</evidence>
<feature type="compositionally biased region" description="Polar residues" evidence="1">
    <location>
        <begin position="17"/>
        <end position="29"/>
    </location>
</feature>
<dbReference type="AlphaFoldDB" id="A0A7J8FS44"/>
<evidence type="ECO:0000313" key="3">
    <source>
        <dbReference type="Proteomes" id="UP000550707"/>
    </source>
</evidence>
<comment type="caution">
    <text evidence="2">The sequence shown here is derived from an EMBL/GenBank/DDBJ whole genome shotgun (WGS) entry which is preliminary data.</text>
</comment>
<sequence length="133" mass="13901">MQPVTGATGQEADPSESDLSSTVNAQRQPSPGRGEAPLVPLSLLSVGAAQAQFSACILSSRPSGWRVPGMALSKSRTPLRSAGEAAVLASVWLFLSAYVDGAHGRDIQYVPPLEVVTVRSSLQMGKRRVGRSA</sequence>
<accession>A0A7J8FS44</accession>
<proteinExistence type="predicted"/>
<name>A0A7J8FS44_MOLMO</name>
<evidence type="ECO:0000256" key="1">
    <source>
        <dbReference type="SAM" id="MobiDB-lite"/>
    </source>
</evidence>
<organism evidence="2 3">
    <name type="scientific">Molossus molossus</name>
    <name type="common">Pallas' mastiff bat</name>
    <name type="synonym">Vespertilio molossus</name>
    <dbReference type="NCBI Taxonomy" id="27622"/>
    <lineage>
        <taxon>Eukaryota</taxon>
        <taxon>Metazoa</taxon>
        <taxon>Chordata</taxon>
        <taxon>Craniata</taxon>
        <taxon>Vertebrata</taxon>
        <taxon>Euteleostomi</taxon>
        <taxon>Mammalia</taxon>
        <taxon>Eutheria</taxon>
        <taxon>Laurasiatheria</taxon>
        <taxon>Chiroptera</taxon>
        <taxon>Yangochiroptera</taxon>
        <taxon>Molossidae</taxon>
        <taxon>Molossus</taxon>
    </lineage>
</organism>
<dbReference type="EMBL" id="JACASF010000011">
    <property type="protein sequence ID" value="KAF6450593.1"/>
    <property type="molecule type" value="Genomic_DNA"/>
</dbReference>
<protein>
    <submittedName>
        <fullName evidence="2">Uncharacterized protein</fullName>
    </submittedName>
</protein>